<reference evidence="8 9" key="1">
    <citation type="submission" date="2018-12" db="EMBL/GenBank/DDBJ databases">
        <title>Lysinibacillus antri sp. nov., isolated from a cave soil.</title>
        <authorList>
            <person name="Narsing Rao M.P."/>
            <person name="Zhang H."/>
            <person name="Dong Z.-Y."/>
            <person name="Niu X.-K."/>
            <person name="Zhang K."/>
            <person name="Fang B.-Z."/>
            <person name="Kang Y.-Q."/>
            <person name="Xiao M."/>
            <person name="Li W.-J."/>
        </authorList>
    </citation>
    <scope>NUCLEOTIDE SEQUENCE [LARGE SCALE GENOMIC DNA]</scope>
    <source>
        <strain evidence="8 9">SYSU K30002</strain>
    </source>
</reference>
<dbReference type="GO" id="GO:0006508">
    <property type="term" value="P:proteolysis"/>
    <property type="evidence" value="ECO:0007669"/>
    <property type="project" value="UniProtKB-KW"/>
</dbReference>
<dbReference type="AlphaFoldDB" id="A0A432LGP5"/>
<dbReference type="PANTHER" id="PTHR39188">
    <property type="entry name" value="MEMBRANE-ASSOCIATED ZINC METALLOPROTEASE M50B"/>
    <property type="match status" value="1"/>
</dbReference>
<dbReference type="PANTHER" id="PTHR39188:SF3">
    <property type="entry name" value="STAGE IV SPORULATION PROTEIN FB"/>
    <property type="match status" value="1"/>
</dbReference>
<keyword evidence="9" id="KW-1185">Reference proteome</keyword>
<dbReference type="Proteomes" id="UP000287910">
    <property type="component" value="Unassembled WGS sequence"/>
</dbReference>
<evidence type="ECO:0000256" key="6">
    <source>
        <dbReference type="ARBA" id="ARBA00023049"/>
    </source>
</evidence>
<comment type="cofactor">
    <cofactor evidence="1">
        <name>Zn(2+)</name>
        <dbReference type="ChEBI" id="CHEBI:29105"/>
    </cofactor>
</comment>
<evidence type="ECO:0000256" key="4">
    <source>
        <dbReference type="ARBA" id="ARBA00022801"/>
    </source>
</evidence>
<feature type="transmembrane region" description="Helical" evidence="7">
    <location>
        <begin position="20"/>
        <end position="45"/>
    </location>
</feature>
<evidence type="ECO:0000256" key="7">
    <source>
        <dbReference type="SAM" id="Phobius"/>
    </source>
</evidence>
<protein>
    <submittedName>
        <fullName evidence="8">Stage IV sporulation protein FB</fullName>
    </submittedName>
</protein>
<keyword evidence="7" id="KW-0472">Membrane</keyword>
<evidence type="ECO:0000256" key="5">
    <source>
        <dbReference type="ARBA" id="ARBA00022833"/>
    </source>
</evidence>
<keyword evidence="7" id="KW-0812">Transmembrane</keyword>
<dbReference type="GO" id="GO:0008237">
    <property type="term" value="F:metallopeptidase activity"/>
    <property type="evidence" value="ECO:0007669"/>
    <property type="project" value="UniProtKB-KW"/>
</dbReference>
<accession>A0A432LGP5</accession>
<feature type="transmembrane region" description="Helical" evidence="7">
    <location>
        <begin position="78"/>
        <end position="97"/>
    </location>
</feature>
<comment type="caution">
    <text evidence="8">The sequence shown here is derived from an EMBL/GenBank/DDBJ whole genome shotgun (WGS) entry which is preliminary data.</text>
</comment>
<evidence type="ECO:0000256" key="3">
    <source>
        <dbReference type="ARBA" id="ARBA00022670"/>
    </source>
</evidence>
<keyword evidence="6" id="KW-0482">Metalloprotease</keyword>
<organism evidence="8 9">
    <name type="scientific">Lysinibacillus antri</name>
    <dbReference type="NCBI Taxonomy" id="2498145"/>
    <lineage>
        <taxon>Bacteria</taxon>
        <taxon>Bacillati</taxon>
        <taxon>Bacillota</taxon>
        <taxon>Bacilli</taxon>
        <taxon>Bacillales</taxon>
        <taxon>Bacillaceae</taxon>
        <taxon>Lysinibacillus</taxon>
    </lineage>
</organism>
<sequence>MVIPFLDPLLAEPLIKIQLVLLAVNMIPVWPLDGGRIVLSFILMFYPKARLFEMYLSVSLLLTILTIIITFIMLPKTLFLLVLSIFIFIKLVSEWRYRKYRLAFEKYVMNRLT</sequence>
<comment type="similarity">
    <text evidence="2">Belongs to the peptidase M50B family.</text>
</comment>
<keyword evidence="5" id="KW-0862">Zinc</keyword>
<keyword evidence="7" id="KW-1133">Transmembrane helix</keyword>
<name>A0A432LGP5_9BACI</name>
<proteinExistence type="inferred from homology"/>
<evidence type="ECO:0000256" key="2">
    <source>
        <dbReference type="ARBA" id="ARBA00007931"/>
    </source>
</evidence>
<evidence type="ECO:0000313" key="9">
    <source>
        <dbReference type="Proteomes" id="UP000287910"/>
    </source>
</evidence>
<evidence type="ECO:0000313" key="8">
    <source>
        <dbReference type="EMBL" id="RUL57165.1"/>
    </source>
</evidence>
<evidence type="ECO:0000256" key="1">
    <source>
        <dbReference type="ARBA" id="ARBA00001947"/>
    </source>
</evidence>
<keyword evidence="4" id="KW-0378">Hydrolase</keyword>
<feature type="transmembrane region" description="Helical" evidence="7">
    <location>
        <begin position="52"/>
        <end position="72"/>
    </location>
</feature>
<gene>
    <name evidence="8" type="ORF">EK386_01595</name>
</gene>
<keyword evidence="3" id="KW-0645">Protease</keyword>
<dbReference type="EMBL" id="RYYR01000001">
    <property type="protein sequence ID" value="RUL57165.1"/>
    <property type="molecule type" value="Genomic_DNA"/>
</dbReference>